<dbReference type="EMBL" id="QRDW01000004">
    <property type="protein sequence ID" value="RED50816.1"/>
    <property type="molecule type" value="Genomic_DNA"/>
</dbReference>
<dbReference type="PANTHER" id="PTHR43000">
    <property type="entry name" value="DTDP-D-GLUCOSE 4,6-DEHYDRATASE-RELATED"/>
    <property type="match status" value="1"/>
</dbReference>
<dbReference type="OrthoDB" id="7305551at2"/>
<organism evidence="4 5">
    <name type="scientific">Aestuariispira insulae</name>
    <dbReference type="NCBI Taxonomy" id="1461337"/>
    <lineage>
        <taxon>Bacteria</taxon>
        <taxon>Pseudomonadati</taxon>
        <taxon>Pseudomonadota</taxon>
        <taxon>Alphaproteobacteria</taxon>
        <taxon>Rhodospirillales</taxon>
        <taxon>Kiloniellaceae</taxon>
        <taxon>Aestuariispira</taxon>
    </lineage>
</organism>
<dbReference type="SUPFAM" id="SSF51735">
    <property type="entry name" value="NAD(P)-binding Rossmann-fold domains"/>
    <property type="match status" value="1"/>
</dbReference>
<evidence type="ECO:0000313" key="4">
    <source>
        <dbReference type="EMBL" id="RED50816.1"/>
    </source>
</evidence>
<protein>
    <submittedName>
        <fullName evidence="4">Nucleoside-diphosphate-sugar epimerase</fullName>
    </submittedName>
</protein>
<proteinExistence type="inferred from homology"/>
<evidence type="ECO:0000256" key="2">
    <source>
        <dbReference type="ARBA" id="ARBA00007637"/>
    </source>
</evidence>
<reference evidence="4 5" key="1">
    <citation type="submission" date="2018-07" db="EMBL/GenBank/DDBJ databases">
        <title>Genomic Encyclopedia of Type Strains, Phase III (KMG-III): the genomes of soil and plant-associated and newly described type strains.</title>
        <authorList>
            <person name="Whitman W."/>
        </authorList>
    </citation>
    <scope>NUCLEOTIDE SEQUENCE [LARGE SCALE GENOMIC DNA]</scope>
    <source>
        <strain evidence="4 5">CECT 8488</strain>
    </source>
</reference>
<keyword evidence="5" id="KW-1185">Reference proteome</keyword>
<gene>
    <name evidence="4" type="ORF">DFP90_10488</name>
</gene>
<feature type="domain" description="NAD-dependent epimerase/dehydratase" evidence="3">
    <location>
        <begin position="4"/>
        <end position="224"/>
    </location>
</feature>
<evidence type="ECO:0000256" key="1">
    <source>
        <dbReference type="ARBA" id="ARBA00005125"/>
    </source>
</evidence>
<dbReference type="InterPro" id="IPR036291">
    <property type="entry name" value="NAD(P)-bd_dom_sf"/>
</dbReference>
<comment type="caution">
    <text evidence="4">The sequence shown here is derived from an EMBL/GenBank/DDBJ whole genome shotgun (WGS) entry which is preliminary data.</text>
</comment>
<evidence type="ECO:0000313" key="5">
    <source>
        <dbReference type="Proteomes" id="UP000256845"/>
    </source>
</evidence>
<dbReference type="RefSeq" id="WP_115936615.1">
    <property type="nucleotide sequence ID" value="NZ_QRDW01000004.1"/>
</dbReference>
<dbReference type="Pfam" id="PF01370">
    <property type="entry name" value="Epimerase"/>
    <property type="match status" value="1"/>
</dbReference>
<dbReference type="AlphaFoldDB" id="A0A3D9HPI7"/>
<name>A0A3D9HPI7_9PROT</name>
<evidence type="ECO:0000259" key="3">
    <source>
        <dbReference type="Pfam" id="PF01370"/>
    </source>
</evidence>
<dbReference type="InterPro" id="IPR001509">
    <property type="entry name" value="Epimerase_deHydtase"/>
</dbReference>
<dbReference type="Gene3D" id="3.40.50.720">
    <property type="entry name" value="NAD(P)-binding Rossmann-like Domain"/>
    <property type="match status" value="1"/>
</dbReference>
<accession>A0A3D9HPI7</accession>
<sequence>MGRILVTGGSGIVGRHAVNALASQGHDLHLISRHPVQNPDHETHQADILDIPAMEQLLKAVRPESILHLAWETEHGEYWHSPNNLNHVAASLHLAKQFRELGGGRFVAAGTCAEYSWAEKDLSAPLDEKTALCHPHTLYGQSKLSTFRLLGKYAETSGLSFAWGRLFLLYGPGEQARRLCPDVILNLTNNQPVKCSSGKQIRDFMHTEDAGRAFAALLDSDVQGPVNMATGSALPLSGFVQELAEQLGRPDLVKLGALPDRPDDPKQLIAKTDRLKHEVGYHPVHTLESGLRDTIAWWRANRSEKN</sequence>
<comment type="pathway">
    <text evidence="1">Bacterial outer membrane biogenesis; LPS O-antigen biosynthesis.</text>
</comment>
<comment type="similarity">
    <text evidence="2">Belongs to the NAD(P)-dependent epimerase/dehydratase family.</text>
</comment>
<dbReference type="Proteomes" id="UP000256845">
    <property type="component" value="Unassembled WGS sequence"/>
</dbReference>